<proteinExistence type="inferred from homology"/>
<evidence type="ECO:0000259" key="5">
    <source>
        <dbReference type="Pfam" id="PF25917"/>
    </source>
</evidence>
<dbReference type="Gene3D" id="1.10.287.470">
    <property type="entry name" value="Helix hairpin bin"/>
    <property type="match status" value="1"/>
</dbReference>
<accession>A0A9D9E4G9</accession>
<feature type="coiled-coil region" evidence="3">
    <location>
        <begin position="142"/>
        <end position="169"/>
    </location>
</feature>
<dbReference type="SUPFAM" id="SSF111369">
    <property type="entry name" value="HlyD-like secretion proteins"/>
    <property type="match status" value="1"/>
</dbReference>
<dbReference type="GO" id="GO:0030313">
    <property type="term" value="C:cell envelope"/>
    <property type="evidence" value="ECO:0007669"/>
    <property type="project" value="UniProtKB-SubCell"/>
</dbReference>
<gene>
    <name evidence="8" type="ORF">IAC54_02585</name>
</gene>
<dbReference type="Gene3D" id="2.40.30.170">
    <property type="match status" value="1"/>
</dbReference>
<evidence type="ECO:0000256" key="3">
    <source>
        <dbReference type="SAM" id="Coils"/>
    </source>
</evidence>
<dbReference type="PROSITE" id="PS51257">
    <property type="entry name" value="PROKAR_LIPOPROTEIN"/>
    <property type="match status" value="1"/>
</dbReference>
<dbReference type="AlphaFoldDB" id="A0A9D9E4G9"/>
<reference evidence="8" key="1">
    <citation type="submission" date="2020-10" db="EMBL/GenBank/DDBJ databases">
        <authorList>
            <person name="Gilroy R."/>
        </authorList>
    </citation>
    <scope>NUCLEOTIDE SEQUENCE</scope>
    <source>
        <strain evidence="8">G3-4614</strain>
    </source>
</reference>
<dbReference type="InterPro" id="IPR058624">
    <property type="entry name" value="MdtA-like_HH"/>
</dbReference>
<evidence type="ECO:0000256" key="1">
    <source>
        <dbReference type="ARBA" id="ARBA00004196"/>
    </source>
</evidence>
<dbReference type="EMBL" id="JADIMW010000025">
    <property type="protein sequence ID" value="MBO8437770.1"/>
    <property type="molecule type" value="Genomic_DNA"/>
</dbReference>
<evidence type="ECO:0000313" key="9">
    <source>
        <dbReference type="Proteomes" id="UP000823636"/>
    </source>
</evidence>
<dbReference type="Proteomes" id="UP000823636">
    <property type="component" value="Unassembled WGS sequence"/>
</dbReference>
<feature type="domain" description="Multidrug resistance protein MdtA-like beta-barrel" evidence="6">
    <location>
        <begin position="211"/>
        <end position="289"/>
    </location>
</feature>
<dbReference type="InterPro" id="IPR058625">
    <property type="entry name" value="MdtA-like_BSH"/>
</dbReference>
<dbReference type="PANTHER" id="PTHR30158">
    <property type="entry name" value="ACRA/E-RELATED COMPONENT OF DRUG EFFLUX TRANSPORTER"/>
    <property type="match status" value="1"/>
</dbReference>
<organism evidence="8 9">
    <name type="scientific">Candidatus Caccoplasma merdipullorum</name>
    <dbReference type="NCBI Taxonomy" id="2840718"/>
    <lineage>
        <taxon>Bacteria</taxon>
        <taxon>Pseudomonadati</taxon>
        <taxon>Bacteroidota</taxon>
        <taxon>Bacteroidia</taxon>
        <taxon>Bacteroidales</taxon>
        <taxon>Bacteroidaceae</taxon>
        <taxon>Bacteroidaceae incertae sedis</taxon>
        <taxon>Candidatus Caccoplasma</taxon>
    </lineage>
</organism>
<dbReference type="InterPro" id="IPR006143">
    <property type="entry name" value="RND_pump_MFP"/>
</dbReference>
<dbReference type="Gene3D" id="2.40.420.20">
    <property type="match status" value="1"/>
</dbReference>
<name>A0A9D9E4G9_9BACT</name>
<reference evidence="8" key="2">
    <citation type="journal article" date="2021" name="PeerJ">
        <title>Extensive microbial diversity within the chicken gut microbiome revealed by metagenomics and culture.</title>
        <authorList>
            <person name="Gilroy R."/>
            <person name="Ravi A."/>
            <person name="Getino M."/>
            <person name="Pursley I."/>
            <person name="Horton D.L."/>
            <person name="Alikhan N.F."/>
            <person name="Baker D."/>
            <person name="Gharbi K."/>
            <person name="Hall N."/>
            <person name="Watson M."/>
            <person name="Adriaenssens E.M."/>
            <person name="Foster-Nyarko E."/>
            <person name="Jarju S."/>
            <person name="Secka A."/>
            <person name="Antonio M."/>
            <person name="Oren A."/>
            <person name="Chaudhuri R.R."/>
            <person name="La Ragione R."/>
            <person name="Hildebrand F."/>
            <person name="Pallen M.J."/>
        </authorList>
    </citation>
    <scope>NUCLEOTIDE SEQUENCE</scope>
    <source>
        <strain evidence="8">G3-4614</strain>
    </source>
</reference>
<evidence type="ECO:0000259" key="4">
    <source>
        <dbReference type="Pfam" id="PF25876"/>
    </source>
</evidence>
<comment type="caution">
    <text evidence="8">The sequence shown here is derived from an EMBL/GenBank/DDBJ whole genome shotgun (WGS) entry which is preliminary data.</text>
</comment>
<dbReference type="Pfam" id="PF25944">
    <property type="entry name" value="Beta-barrel_RND"/>
    <property type="match status" value="1"/>
</dbReference>
<dbReference type="InterPro" id="IPR058626">
    <property type="entry name" value="MdtA-like_b-barrel"/>
</dbReference>
<protein>
    <submittedName>
        <fullName evidence="8">Efflux RND transporter periplasmic adaptor subunit</fullName>
    </submittedName>
</protein>
<evidence type="ECO:0000259" key="6">
    <source>
        <dbReference type="Pfam" id="PF25944"/>
    </source>
</evidence>
<dbReference type="Pfam" id="PF25917">
    <property type="entry name" value="BSH_RND"/>
    <property type="match status" value="1"/>
</dbReference>
<dbReference type="Pfam" id="PF25876">
    <property type="entry name" value="HH_MFP_RND"/>
    <property type="match status" value="1"/>
</dbReference>
<dbReference type="Pfam" id="PF25967">
    <property type="entry name" value="RND-MFP_C"/>
    <property type="match status" value="1"/>
</dbReference>
<dbReference type="InterPro" id="IPR058627">
    <property type="entry name" value="MdtA-like_C"/>
</dbReference>
<evidence type="ECO:0000256" key="2">
    <source>
        <dbReference type="ARBA" id="ARBA00009477"/>
    </source>
</evidence>
<keyword evidence="3" id="KW-0175">Coiled coil</keyword>
<sequence length="391" mass="42557">MKVLKKCGIPVMAIGGLLFVSIFMSGCKGGEQQQSVPEYAVMELKPTQVTVNNIFPATVKGAQDIEIRSNVSGFIVKVCVDEGYKVKKGQVLFEIDHSIYEADYNNAKANLGVAKAQLETAKLTSANKNVLYSKGIISEYEKQLAENELESCKAAVAQAEANLRSAKTNLDYSYVVSPSDGVVGSIPFRIGSLVSPTTTTPLTIVSKIDEMYVYFSMNEKEVLNFSRKGGDNNLLKHMPEVELKLADGTFYPYKGKVETISGVLDANTGAANMRAVFKNPERLLRSGNTGLIYIPESSDSTLVIPQSATFELQDKKFVCLLNDSNIVKSQEIHVNDLSDGLTYIVTEGLKPGDRIVIEGVGISVKDGMKIKPITKEEAEAKLKAATTKNEN</sequence>
<feature type="domain" description="Multidrug resistance protein MdtA-like alpha-helical hairpin" evidence="4">
    <location>
        <begin position="104"/>
        <end position="173"/>
    </location>
</feature>
<dbReference type="Gene3D" id="2.40.50.100">
    <property type="match status" value="1"/>
</dbReference>
<dbReference type="PANTHER" id="PTHR30158:SF23">
    <property type="entry name" value="MULTIDRUG RESISTANCE PROTEIN MEXA"/>
    <property type="match status" value="1"/>
</dbReference>
<feature type="domain" description="Multidrug resistance protein MdtA-like C-terminal permuted SH3" evidence="7">
    <location>
        <begin position="302"/>
        <end position="360"/>
    </location>
</feature>
<dbReference type="GO" id="GO:0022857">
    <property type="term" value="F:transmembrane transporter activity"/>
    <property type="evidence" value="ECO:0007669"/>
    <property type="project" value="InterPro"/>
</dbReference>
<dbReference type="GO" id="GO:0005886">
    <property type="term" value="C:plasma membrane"/>
    <property type="evidence" value="ECO:0007669"/>
    <property type="project" value="TreeGrafter"/>
</dbReference>
<dbReference type="GO" id="GO:0046677">
    <property type="term" value="P:response to antibiotic"/>
    <property type="evidence" value="ECO:0007669"/>
    <property type="project" value="TreeGrafter"/>
</dbReference>
<comment type="similarity">
    <text evidence="2">Belongs to the membrane fusion protein (MFP) (TC 8.A.1) family.</text>
</comment>
<dbReference type="NCBIfam" id="TIGR01730">
    <property type="entry name" value="RND_mfp"/>
    <property type="match status" value="1"/>
</dbReference>
<feature type="domain" description="Multidrug resistance protein MdtA-like barrel-sandwich hybrid" evidence="5">
    <location>
        <begin position="65"/>
        <end position="205"/>
    </location>
</feature>
<comment type="subcellular location">
    <subcellularLocation>
        <location evidence="1">Cell envelope</location>
    </subcellularLocation>
</comment>
<evidence type="ECO:0000313" key="8">
    <source>
        <dbReference type="EMBL" id="MBO8437770.1"/>
    </source>
</evidence>
<evidence type="ECO:0000259" key="7">
    <source>
        <dbReference type="Pfam" id="PF25967"/>
    </source>
</evidence>